<evidence type="ECO:0000259" key="2">
    <source>
        <dbReference type="SMART" id="SM00635"/>
    </source>
</evidence>
<organism evidence="3 4">
    <name type="scientific">Panthera pardus</name>
    <name type="common">Leopard</name>
    <name type="synonym">Felis pardus</name>
    <dbReference type="NCBI Taxonomy" id="9691"/>
    <lineage>
        <taxon>Eukaryota</taxon>
        <taxon>Metazoa</taxon>
        <taxon>Chordata</taxon>
        <taxon>Craniata</taxon>
        <taxon>Vertebrata</taxon>
        <taxon>Euteleostomi</taxon>
        <taxon>Mammalia</taxon>
        <taxon>Eutheria</taxon>
        <taxon>Laurasiatheria</taxon>
        <taxon>Carnivora</taxon>
        <taxon>Feliformia</taxon>
        <taxon>Felidae</taxon>
        <taxon>Pantherinae</taxon>
        <taxon>Panthera</taxon>
    </lineage>
</organism>
<dbReference type="InterPro" id="IPR045197">
    <property type="entry name" value="NUP210-like"/>
</dbReference>
<dbReference type="InterPro" id="IPR058779">
    <property type="entry name" value="Ig_NUP210_13th"/>
</dbReference>
<feature type="domain" description="BIG2" evidence="2">
    <location>
        <begin position="131"/>
        <end position="206"/>
    </location>
</feature>
<dbReference type="AlphaFoldDB" id="A0A9W2VG03"/>
<dbReference type="GO" id="GO:0005643">
    <property type="term" value="C:nuclear pore"/>
    <property type="evidence" value="ECO:0007669"/>
    <property type="project" value="TreeGrafter"/>
</dbReference>
<feature type="region of interest" description="Disordered" evidence="1">
    <location>
        <begin position="345"/>
        <end position="367"/>
    </location>
</feature>
<keyword evidence="3" id="KW-1185">Reference proteome</keyword>
<dbReference type="GeneID" id="128776600"/>
<dbReference type="Pfam" id="PF26181">
    <property type="entry name" value="Ig_NUP210_13th"/>
    <property type="match status" value="1"/>
</dbReference>
<sequence>MDRGTRPSPGPAGRHRAGWGPWLDFHPASKPGFFSVSVIFMGSWSPPRGLDGIQSGAQTPVLAWHSLTHRTTLTSTLYNRKRELMAPPPEHVVEIHALTIQHVTARRRSPGEANVYVSDIQEPYVRVVDKVFPPFRLIPRKVTLIIGAMMQITSEGGPQPQSTVLFSISNETVAVVNSAGLVRGLAVGNGTVSGVVQAVDAETSKLVIVSQDLVEVEVLLLQAVRIRAPITRMRTGTQMPVYITGITNSQNPFSFGNAVPGLTFHWSVTKRDILDIRGRHQEASLRLPSQYNFAMNVHGRVKGRTGLRVVVKALDPAAGQLHGLARELTDEIQIQVKDRWAEAAVRGRGGANPAASPPGDHSGAHQLFCHPTPEEFSGCRGARRWGCLRA</sequence>
<proteinExistence type="predicted"/>
<dbReference type="SUPFAM" id="SSF49373">
    <property type="entry name" value="Invasin/intimin cell-adhesion fragments"/>
    <property type="match status" value="1"/>
</dbReference>
<dbReference type="Proteomes" id="UP001165780">
    <property type="component" value="Unplaced"/>
</dbReference>
<name>A0A9W2VG03_PANPR</name>
<accession>A0A9W2VG03</accession>
<dbReference type="Pfam" id="PF02368">
    <property type="entry name" value="Big_2"/>
    <property type="match status" value="1"/>
</dbReference>
<dbReference type="InterPro" id="IPR008964">
    <property type="entry name" value="Invasin/intimin_cell_adhesion"/>
</dbReference>
<evidence type="ECO:0000313" key="3">
    <source>
        <dbReference type="Proteomes" id="UP001165780"/>
    </source>
</evidence>
<gene>
    <name evidence="4" type="primary">LOC128776600</name>
</gene>
<dbReference type="PANTHER" id="PTHR23019:SF2">
    <property type="entry name" value="NUCLEAR PORE MEMBRANE GLYCOPROTEIN 210"/>
    <property type="match status" value="1"/>
</dbReference>
<evidence type="ECO:0000313" key="4">
    <source>
        <dbReference type="RefSeq" id="XP_053757550.1"/>
    </source>
</evidence>
<reference evidence="4" key="1">
    <citation type="submission" date="2025-08" db="UniProtKB">
        <authorList>
            <consortium name="RefSeq"/>
        </authorList>
    </citation>
    <scope>IDENTIFICATION</scope>
    <source>
        <tissue evidence="4">Whole blood</tissue>
    </source>
</reference>
<dbReference type="RefSeq" id="XP_053757550.1">
    <property type="nucleotide sequence ID" value="XM_053901575.1"/>
</dbReference>
<evidence type="ECO:0000256" key="1">
    <source>
        <dbReference type="SAM" id="MobiDB-lite"/>
    </source>
</evidence>
<protein>
    <submittedName>
        <fullName evidence="4">Nuclear pore membrane glycoprotein 210-like</fullName>
    </submittedName>
</protein>
<dbReference type="PANTHER" id="PTHR23019">
    <property type="entry name" value="NUCLEAR PORE MEMBRANE GLYCOPROTEIN GP210-RELATED"/>
    <property type="match status" value="1"/>
</dbReference>
<dbReference type="InterPro" id="IPR003343">
    <property type="entry name" value="Big_2"/>
</dbReference>
<dbReference type="SMART" id="SM00635">
    <property type="entry name" value="BID_2"/>
    <property type="match status" value="1"/>
</dbReference>